<dbReference type="GO" id="GO:0006508">
    <property type="term" value="P:proteolysis"/>
    <property type="evidence" value="ECO:0007669"/>
    <property type="project" value="InterPro"/>
</dbReference>
<reference evidence="1 2" key="2">
    <citation type="journal article" date="2011" name="Stand. Genomic Sci.">
        <title>Complete genome sequence of Isosphaera pallida type strain (IS1B).</title>
        <authorList>
            <consortium name="US DOE Joint Genome Institute (JGI-PGF)"/>
            <person name="Goker M."/>
            <person name="Cleland D."/>
            <person name="Saunders E."/>
            <person name="Lapidus A."/>
            <person name="Nolan M."/>
            <person name="Lucas S."/>
            <person name="Hammon N."/>
            <person name="Deshpande S."/>
            <person name="Cheng J.F."/>
            <person name="Tapia R."/>
            <person name="Han C."/>
            <person name="Goodwin L."/>
            <person name="Pitluck S."/>
            <person name="Liolios K."/>
            <person name="Pagani I."/>
            <person name="Ivanova N."/>
            <person name="Mavromatis K."/>
            <person name="Pati A."/>
            <person name="Chen A."/>
            <person name="Palaniappan K."/>
            <person name="Land M."/>
            <person name="Hauser L."/>
            <person name="Chang Y.J."/>
            <person name="Jeffries C.D."/>
            <person name="Detter J.C."/>
            <person name="Beck B."/>
            <person name="Woyke T."/>
            <person name="Bristow J."/>
            <person name="Eisen J.A."/>
            <person name="Markowitz V."/>
            <person name="Hugenholtz P."/>
            <person name="Kyrpides N.C."/>
            <person name="Klenk H.P."/>
        </authorList>
    </citation>
    <scope>NUCLEOTIDE SEQUENCE [LARGE SCALE GENOMIC DNA]</scope>
    <source>
        <strain evidence="2">ATCC 43644 / DSM 9630 / IS1B</strain>
    </source>
</reference>
<dbReference type="KEGG" id="ipa:Isop_2179"/>
<dbReference type="SUPFAM" id="SSF51556">
    <property type="entry name" value="Metallo-dependent hydrolases"/>
    <property type="match status" value="1"/>
</dbReference>
<keyword evidence="1" id="KW-0378">Hydrolase</keyword>
<gene>
    <name evidence="1" type="ordered locus">Isop_2179</name>
</gene>
<protein>
    <submittedName>
        <fullName evidence="1">Membrane dipeptidase</fullName>
        <ecNumber evidence="1">3.4.13.19</ecNumber>
    </submittedName>
</protein>
<dbReference type="InParanoid" id="E8R501"/>
<dbReference type="CDD" id="cd01301">
    <property type="entry name" value="rDP_like"/>
    <property type="match status" value="1"/>
</dbReference>
<dbReference type="EMBL" id="CP002353">
    <property type="protein sequence ID" value="ADV62758.1"/>
    <property type="molecule type" value="Genomic_DNA"/>
</dbReference>
<sequence>MRRLWIDRIGHSSWLKVSIRTSLAALMWTTTACWLQGPGCPLALAKAEGDQLAGGTNYKPRALSETEAELNERAERLHRSALVIDGHNDLPWVLRVRGDWSFERLDLSRGLGDLAHTDIPRLKAGGVKAQFWAIFIPTTHPEPSKTILEQIDVVHRMCERYPETFAVATTADELEAAVASGRIASLLGIEGGVAIENNLALLRIYRRLGVRYMTLCHNVTLDWVDSATDSPRNGGLSPFGERVVREMNRLGILVDLSHVSAEAMRDVLRVSQGPVIASHSGAFAVAGHPRNLPDDVLRGIRDCRGVAMIVFYPGFLVKEHAEAAAAFREEARRRFANPDDYEKAVDQWYEANPTPKGSVAILADHIDHAVKIAGIDHVGLGSDFDGIETTLGGVEDVAGFPAVTLELLRRGYSEEDVRKILGLNIVRALRDAEATALDLQRRTAPEVDPPVQRSAQ</sequence>
<dbReference type="EC" id="3.4.13.19" evidence="1"/>
<dbReference type="AlphaFoldDB" id="E8R501"/>
<name>E8R501_ISOPI</name>
<dbReference type="eggNOG" id="COG2355">
    <property type="taxonomic scope" value="Bacteria"/>
</dbReference>
<evidence type="ECO:0000313" key="1">
    <source>
        <dbReference type="EMBL" id="ADV62758.1"/>
    </source>
</evidence>
<dbReference type="InterPro" id="IPR008257">
    <property type="entry name" value="Pept_M19"/>
</dbReference>
<dbReference type="Proteomes" id="UP000008631">
    <property type="component" value="Chromosome"/>
</dbReference>
<keyword evidence="1" id="KW-0224">Dipeptidase</keyword>
<dbReference type="InterPro" id="IPR032466">
    <property type="entry name" value="Metal_Hydrolase"/>
</dbReference>
<organism evidence="1 2">
    <name type="scientific">Isosphaera pallida (strain ATCC 43644 / DSM 9630 / IS1B)</name>
    <dbReference type="NCBI Taxonomy" id="575540"/>
    <lineage>
        <taxon>Bacteria</taxon>
        <taxon>Pseudomonadati</taxon>
        <taxon>Planctomycetota</taxon>
        <taxon>Planctomycetia</taxon>
        <taxon>Isosphaerales</taxon>
        <taxon>Isosphaeraceae</taxon>
        <taxon>Isosphaera</taxon>
    </lineage>
</organism>
<evidence type="ECO:0000313" key="2">
    <source>
        <dbReference type="Proteomes" id="UP000008631"/>
    </source>
</evidence>
<accession>E8R501</accession>
<keyword evidence="1" id="KW-0645">Protease</keyword>
<dbReference type="STRING" id="575540.Isop_2179"/>
<proteinExistence type="predicted"/>
<reference key="1">
    <citation type="submission" date="2010-11" db="EMBL/GenBank/DDBJ databases">
        <title>The complete sequence of chromosome of Isophaera pallida ATCC 43644.</title>
        <authorList>
            <consortium name="US DOE Joint Genome Institute (JGI-PGF)"/>
            <person name="Lucas S."/>
            <person name="Copeland A."/>
            <person name="Lapidus A."/>
            <person name="Bruce D."/>
            <person name="Goodwin L."/>
            <person name="Pitluck S."/>
            <person name="Kyrpides N."/>
            <person name="Mavromatis K."/>
            <person name="Pagani I."/>
            <person name="Ivanova N."/>
            <person name="Saunders E."/>
            <person name="Brettin T."/>
            <person name="Detter J.C."/>
            <person name="Han C."/>
            <person name="Tapia R."/>
            <person name="Land M."/>
            <person name="Hauser L."/>
            <person name="Markowitz V."/>
            <person name="Cheng J.-F."/>
            <person name="Hugenholtz P."/>
            <person name="Woyke T."/>
            <person name="Wu D."/>
            <person name="Eisen J.A."/>
        </authorList>
    </citation>
    <scope>NUCLEOTIDE SEQUENCE</scope>
    <source>
        <strain>ATCC 43644</strain>
    </source>
</reference>
<dbReference type="HOGENOM" id="CLU_031404_4_2_0"/>
<dbReference type="Pfam" id="PF01244">
    <property type="entry name" value="Peptidase_M19"/>
    <property type="match status" value="1"/>
</dbReference>
<dbReference type="PROSITE" id="PS51257">
    <property type="entry name" value="PROKAR_LIPOPROTEIN"/>
    <property type="match status" value="1"/>
</dbReference>
<dbReference type="PROSITE" id="PS51365">
    <property type="entry name" value="RENAL_DIPEPTIDASE_2"/>
    <property type="match status" value="1"/>
</dbReference>
<dbReference type="GO" id="GO:0070573">
    <property type="term" value="F:metallodipeptidase activity"/>
    <property type="evidence" value="ECO:0007669"/>
    <property type="project" value="InterPro"/>
</dbReference>
<dbReference type="PANTHER" id="PTHR10443">
    <property type="entry name" value="MICROSOMAL DIPEPTIDASE"/>
    <property type="match status" value="1"/>
</dbReference>
<keyword evidence="2" id="KW-1185">Reference proteome</keyword>
<dbReference type="Gene3D" id="3.20.20.140">
    <property type="entry name" value="Metal-dependent hydrolases"/>
    <property type="match status" value="1"/>
</dbReference>
<dbReference type="PANTHER" id="PTHR10443:SF12">
    <property type="entry name" value="DIPEPTIDASE"/>
    <property type="match status" value="1"/>
</dbReference>